<dbReference type="EMBL" id="CP117416">
    <property type="protein sequence ID" value="WCT54506.1"/>
    <property type="molecule type" value="Genomic_DNA"/>
</dbReference>
<dbReference type="Pfam" id="PF13624">
    <property type="entry name" value="SurA_N_3"/>
    <property type="match status" value="1"/>
</dbReference>
<keyword evidence="1" id="KW-0812">Transmembrane</keyword>
<keyword evidence="1" id="KW-1133">Transmembrane helix</keyword>
<proteinExistence type="predicted"/>
<protein>
    <submittedName>
        <fullName evidence="2">SurA N-terminal domain-containing protein</fullName>
    </submittedName>
</protein>
<accession>A0AAX3LX83</accession>
<dbReference type="AlphaFoldDB" id="A0AAX3LX83"/>
<keyword evidence="3" id="KW-1185">Reference proteome</keyword>
<evidence type="ECO:0000256" key="1">
    <source>
        <dbReference type="SAM" id="Phobius"/>
    </source>
</evidence>
<organism evidence="2 3">
    <name type="scientific">Paenibacillus kyungheensis</name>
    <dbReference type="NCBI Taxonomy" id="1452732"/>
    <lineage>
        <taxon>Bacteria</taxon>
        <taxon>Bacillati</taxon>
        <taxon>Bacillota</taxon>
        <taxon>Bacilli</taxon>
        <taxon>Bacillales</taxon>
        <taxon>Paenibacillaceae</taxon>
        <taxon>Paenibacillus</taxon>
    </lineage>
</organism>
<reference evidence="2 3" key="1">
    <citation type="submission" date="2023-02" db="EMBL/GenBank/DDBJ databases">
        <title>Genome sequence of Paenibacillus kyungheensis KACC 18744.</title>
        <authorList>
            <person name="Kim S."/>
            <person name="Heo J."/>
            <person name="Kwon S.-W."/>
        </authorList>
    </citation>
    <scope>NUCLEOTIDE SEQUENCE [LARGE SCALE GENOMIC DNA]</scope>
    <source>
        <strain evidence="2 3">KACC 18744</strain>
    </source>
</reference>
<dbReference type="KEGG" id="pka:PQ456_15010"/>
<dbReference type="Proteomes" id="UP001220509">
    <property type="component" value="Chromosome"/>
</dbReference>
<evidence type="ECO:0000313" key="3">
    <source>
        <dbReference type="Proteomes" id="UP001220509"/>
    </source>
</evidence>
<dbReference type="RefSeq" id="WP_273613021.1">
    <property type="nucleotide sequence ID" value="NZ_CP117416.1"/>
</dbReference>
<sequence>MSKKAVNTKSFLLLITGLFIVGGTLLTVMLYMLNSNDEVATVDEHVISQQELTFYMQQLRPKIQNEFQTKYQRPLSKEDWYKKVDGTTPMDQLQQQALAQIVKDKTLLIVGKQQHLIEHIDYADIIQAMNTENKSRTEAISRGEIVYGLTSFTPQSYYSHLLTSLRTELKKKLSQSPNDPLYIDNKDAYAYFNAHQADWTVNATTYEMTKLHIPSTQQQKATTLQQITQDLQQNMSLTMIQNKYKLPQKIAETITPDSNTSQNSYQNELIMKLRNTDDASKPIFIETKQGFDLYQLEHTAINKEEAFKQYQAQITQTLLEDRLNTYLKHVQQSLPVTVDQPKISTVLATSSFMML</sequence>
<evidence type="ECO:0000313" key="2">
    <source>
        <dbReference type="EMBL" id="WCT54506.1"/>
    </source>
</evidence>
<name>A0AAX3LX83_9BACL</name>
<gene>
    <name evidence="2" type="ORF">PQ456_15010</name>
</gene>
<keyword evidence="1" id="KW-0472">Membrane</keyword>
<feature type="transmembrane region" description="Helical" evidence="1">
    <location>
        <begin position="12"/>
        <end position="33"/>
    </location>
</feature>